<comment type="similarity">
    <text evidence="2">Belongs to the disproportionating enzyme family.</text>
</comment>
<evidence type="ECO:0000256" key="5">
    <source>
        <dbReference type="ARBA" id="ARBA00022676"/>
    </source>
</evidence>
<dbReference type="GO" id="GO:0004553">
    <property type="term" value="F:hydrolase activity, hydrolyzing O-glycosyl compounds"/>
    <property type="evidence" value="ECO:0007669"/>
    <property type="project" value="InterPro"/>
</dbReference>
<dbReference type="EMBL" id="FQXV01000009">
    <property type="protein sequence ID" value="SHI13474.1"/>
    <property type="molecule type" value="Genomic_DNA"/>
</dbReference>
<evidence type="ECO:0000256" key="1">
    <source>
        <dbReference type="ARBA" id="ARBA00000439"/>
    </source>
</evidence>
<dbReference type="InterPro" id="IPR004185">
    <property type="entry name" value="Glyco_hydro_13_lg-like_dom"/>
</dbReference>
<gene>
    <name evidence="11" type="ORF">SAMN02745823_02696</name>
</gene>
<dbReference type="InterPro" id="IPR045857">
    <property type="entry name" value="O16G_dom_2"/>
</dbReference>
<dbReference type="GO" id="GO:0004134">
    <property type="term" value="F:4-alpha-glucanotransferase activity"/>
    <property type="evidence" value="ECO:0007669"/>
    <property type="project" value="UniProtKB-EC"/>
</dbReference>
<dbReference type="SUPFAM" id="SSF51011">
    <property type="entry name" value="Glycosyl hydrolase domain"/>
    <property type="match status" value="1"/>
</dbReference>
<evidence type="ECO:0000256" key="8">
    <source>
        <dbReference type="ARBA" id="ARBA00031423"/>
    </source>
</evidence>
<dbReference type="PANTHER" id="PTHR32438">
    <property type="entry name" value="4-ALPHA-GLUCANOTRANSFERASE DPE1, CHLOROPLASTIC/AMYLOPLASTIC"/>
    <property type="match status" value="1"/>
</dbReference>
<dbReference type="SMART" id="SM00642">
    <property type="entry name" value="Aamy"/>
    <property type="match status" value="1"/>
</dbReference>
<comment type="catalytic activity">
    <reaction evidence="1">
        <text>Transfers a segment of a (1-&gt;4)-alpha-D-glucan to a new position in an acceptor, which may be glucose or a (1-&gt;4)-alpha-D-glucan.</text>
        <dbReference type="EC" id="2.4.1.25"/>
    </reaction>
</comment>
<keyword evidence="5" id="KW-0328">Glycosyltransferase</keyword>
<evidence type="ECO:0000256" key="3">
    <source>
        <dbReference type="ARBA" id="ARBA00012560"/>
    </source>
</evidence>
<dbReference type="InterPro" id="IPR017853">
    <property type="entry name" value="GH"/>
</dbReference>
<evidence type="ECO:0000256" key="7">
    <source>
        <dbReference type="ARBA" id="ARBA00023277"/>
    </source>
</evidence>
<dbReference type="Gene3D" id="2.60.40.10">
    <property type="entry name" value="Immunoglobulins"/>
    <property type="match status" value="1"/>
</dbReference>
<proteinExistence type="inferred from homology"/>
<protein>
    <recommendedName>
        <fullName evidence="4">4-alpha-glucanotransferase</fullName>
        <ecNumber evidence="3">2.4.1.25</ecNumber>
    </recommendedName>
    <alternativeName>
        <fullName evidence="8">Amylomaltase</fullName>
    </alternativeName>
    <alternativeName>
        <fullName evidence="9">Disproportionating enzyme</fullName>
    </alternativeName>
</protein>
<dbReference type="Proteomes" id="UP000183995">
    <property type="component" value="Unassembled WGS sequence"/>
</dbReference>
<dbReference type="Pfam" id="PF00128">
    <property type="entry name" value="Alpha-amylase"/>
    <property type="match status" value="1"/>
</dbReference>
<accession>A0A1M5YNP3</accession>
<evidence type="ECO:0000256" key="2">
    <source>
        <dbReference type="ARBA" id="ARBA00005684"/>
    </source>
</evidence>
<evidence type="ECO:0000256" key="9">
    <source>
        <dbReference type="ARBA" id="ARBA00031501"/>
    </source>
</evidence>
<keyword evidence="12" id="KW-1185">Reference proteome</keyword>
<dbReference type="CDD" id="cd02857">
    <property type="entry name" value="E_set_CDase_PDE_N"/>
    <property type="match status" value="1"/>
</dbReference>
<evidence type="ECO:0000259" key="10">
    <source>
        <dbReference type="SMART" id="SM00642"/>
    </source>
</evidence>
<dbReference type="SUPFAM" id="SSF51445">
    <property type="entry name" value="(Trans)glycosidases"/>
    <property type="match status" value="2"/>
</dbReference>
<feature type="domain" description="Glycosyl hydrolase family 13 catalytic" evidence="10">
    <location>
        <begin position="133"/>
        <end position="547"/>
    </location>
</feature>
<sequence length="1071" mass="119830">MEAYHNSHDLNYRNPFGAVRAGEAVRLSLDVAAVSCSLVLWRDGREVENVPMAREESGQSRFSVTIQTPPEGALLWYYFAVRGDDGGIRYYGNNDARLGGPGRLSETAPAPYQITVYEESGAPAWFEDAVVYQLFPDRFRRGGDWEERRKNARRPEGWRGPARVFQEDWHDTPFYTKNAGGAVTRWPFFGGTLTGIREKLLYLKSLGVGAIYLNPIFEAASNHRYDTADYMKLDPALGDGESFKSLAKAAGALGIRLILDGVFSHTGADSVYFDKYGNYGGAGAYRGPSSPYYDWYRFDSFPDKYDSWWGVDDLPKVDKNQKSYRDFIYGGPDSVVRHWLEQGAAGWRLDVADELPDDFIRGIRRAMEETTPGTLLLGEVWEDASNKVSYGVRRTYLLGGALQSVMNYPFRLSALDYMLGKSSAFDLAAALMSLKENYPPEQLRSALNLVGSHDRVRALTALGDAPENLPDGEKEYYTLPPDKYALAKARLKLLSLIQFTAEGVPCVYYGDEAGAQGFEDPLNRAPFPWGREDPELLDHYRLLGLLRRQYRPLRRGEFVPEGLTAHVFSISRRAGDEEVRLIVNRGIFERETVTVQTGAGYILDLLTSEELPGENGTLTVTLEPLTARLLYLKSAPPARTGLPRAAGILCALGSVPSERAEGGVTLGDIRRFIDFLADSGQRLWQLLPLNPAGKGGSPFYSPSLFALGGALPDGDASSDAGAFEEFCRENAYWLDDDALYWTLKEKNGGLPWQDWPEDERTRENLEALFEEHRDGITRHKKTQFRRQRCWLAAKQYANSRGVSIIGDLPVYAAPDGADVWTHQSLFRLDEKGNAALHGGVPPDYFSPEGQDWGNPLYDWESDKDGVYLFWELRLRRALELYDTVRLDHFRSFSAYFAIPDGARPSEGQWLIGAGIEFFDEMRRRLGRLPAIAEDLGALDMAVNDLLKLSGLPGMLVWQFSADEMEAMTAAEAARRVFYSGTHDNQTSVGWCEECYPGDDPVKKANELVEKLYAAHAPWVITPLQDVIGLGDEARMNTPGTTAGNWTWRADRARLTPALSAKLRGWAEKYGR</sequence>
<evidence type="ECO:0000313" key="11">
    <source>
        <dbReference type="EMBL" id="SHI13474.1"/>
    </source>
</evidence>
<evidence type="ECO:0000256" key="6">
    <source>
        <dbReference type="ARBA" id="ARBA00022679"/>
    </source>
</evidence>
<dbReference type="STRING" id="1123282.SAMN02745823_02696"/>
<evidence type="ECO:0000256" key="4">
    <source>
        <dbReference type="ARBA" id="ARBA00020295"/>
    </source>
</evidence>
<keyword evidence="7" id="KW-0119">Carbohydrate metabolism</keyword>
<dbReference type="InterPro" id="IPR013783">
    <property type="entry name" value="Ig-like_fold"/>
</dbReference>
<dbReference type="RefSeq" id="WP_073079892.1">
    <property type="nucleotide sequence ID" value="NZ_FQXV01000009.1"/>
</dbReference>
<dbReference type="GO" id="GO:0005975">
    <property type="term" value="P:carbohydrate metabolic process"/>
    <property type="evidence" value="ECO:0007669"/>
    <property type="project" value="InterPro"/>
</dbReference>
<evidence type="ECO:0000313" key="12">
    <source>
        <dbReference type="Proteomes" id="UP000183995"/>
    </source>
</evidence>
<dbReference type="InterPro" id="IPR006047">
    <property type="entry name" value="GH13_cat_dom"/>
</dbReference>
<organism evidence="11 12">
    <name type="scientific">Sporobacter termitidis DSM 10068</name>
    <dbReference type="NCBI Taxonomy" id="1123282"/>
    <lineage>
        <taxon>Bacteria</taxon>
        <taxon>Bacillati</taxon>
        <taxon>Bacillota</taxon>
        <taxon>Clostridia</taxon>
        <taxon>Eubacteriales</taxon>
        <taxon>Oscillospiraceae</taxon>
        <taxon>Sporobacter</taxon>
    </lineage>
</organism>
<name>A0A1M5YNP3_9FIRM</name>
<dbReference type="CDD" id="cd11338">
    <property type="entry name" value="AmyAc_CMD"/>
    <property type="match status" value="1"/>
</dbReference>
<keyword evidence="6 11" id="KW-0808">Transferase</keyword>
<dbReference type="Gene3D" id="3.20.20.80">
    <property type="entry name" value="Glycosidases"/>
    <property type="match status" value="3"/>
</dbReference>
<reference evidence="11 12" key="1">
    <citation type="submission" date="2016-11" db="EMBL/GenBank/DDBJ databases">
        <authorList>
            <person name="Jaros S."/>
            <person name="Januszkiewicz K."/>
            <person name="Wedrychowicz H."/>
        </authorList>
    </citation>
    <scope>NUCLEOTIDE SEQUENCE [LARGE SCALE GENOMIC DNA]</scope>
    <source>
        <strain evidence="11 12">DSM 10068</strain>
    </source>
</reference>
<dbReference type="Gene3D" id="3.90.400.10">
    <property type="entry name" value="Oligo-1,6-glucosidase, Domain 2"/>
    <property type="match status" value="1"/>
</dbReference>
<dbReference type="Pfam" id="PF02446">
    <property type="entry name" value="Glyco_hydro_77"/>
    <property type="match status" value="2"/>
</dbReference>
<dbReference type="EC" id="2.4.1.25" evidence="3"/>
<dbReference type="OrthoDB" id="9805159at2"/>
<dbReference type="PANTHER" id="PTHR32438:SF5">
    <property type="entry name" value="4-ALPHA-GLUCANOTRANSFERASE DPE1, CHLOROPLASTIC_AMYLOPLASTIC"/>
    <property type="match status" value="1"/>
</dbReference>
<dbReference type="AlphaFoldDB" id="A0A1M5YNP3"/>
<dbReference type="InterPro" id="IPR003385">
    <property type="entry name" value="Glyco_hydro_77"/>
</dbReference>